<name>A0A1M5ITA7_9BACT</name>
<dbReference type="AlphaFoldDB" id="A0A1M5ITA7"/>
<evidence type="ECO:0000313" key="1">
    <source>
        <dbReference type="EMBL" id="SHG31435.1"/>
    </source>
</evidence>
<feature type="non-terminal residue" evidence="1">
    <location>
        <position position="1"/>
    </location>
</feature>
<organism evidence="1 2">
    <name type="scientific">Desulfacinum infernum DSM 9756</name>
    <dbReference type="NCBI Taxonomy" id="1121391"/>
    <lineage>
        <taxon>Bacteria</taxon>
        <taxon>Pseudomonadati</taxon>
        <taxon>Thermodesulfobacteriota</taxon>
        <taxon>Syntrophobacteria</taxon>
        <taxon>Syntrophobacterales</taxon>
        <taxon>Syntrophobacteraceae</taxon>
        <taxon>Desulfacinum</taxon>
    </lineage>
</organism>
<gene>
    <name evidence="1" type="ORF">SAMN02745206_03669</name>
</gene>
<sequence>RIQGHLFVTVLAYHLLCVIQRTLRESGIRHHWATLRTHLSGQVRVTTSMVNDKGQVIHIRHTSEPEPVHVKIYNALGLPVRPLRRLTTIE</sequence>
<protein>
    <submittedName>
        <fullName evidence="1">Uncharacterized protein</fullName>
    </submittedName>
</protein>
<reference evidence="2" key="1">
    <citation type="submission" date="2016-11" db="EMBL/GenBank/DDBJ databases">
        <authorList>
            <person name="Varghese N."/>
            <person name="Submissions S."/>
        </authorList>
    </citation>
    <scope>NUCLEOTIDE SEQUENCE [LARGE SCALE GENOMIC DNA]</scope>
    <source>
        <strain evidence="2">DSM 9756</strain>
    </source>
</reference>
<dbReference type="Proteomes" id="UP000184076">
    <property type="component" value="Unassembled WGS sequence"/>
</dbReference>
<dbReference type="EMBL" id="FQVB01000060">
    <property type="protein sequence ID" value="SHG31435.1"/>
    <property type="molecule type" value="Genomic_DNA"/>
</dbReference>
<accession>A0A1M5ITA7</accession>
<evidence type="ECO:0000313" key="2">
    <source>
        <dbReference type="Proteomes" id="UP000184076"/>
    </source>
</evidence>
<keyword evidence="2" id="KW-1185">Reference proteome</keyword>
<dbReference type="STRING" id="1121391.SAMN02745206_03669"/>
<proteinExistence type="predicted"/>